<evidence type="ECO:0000313" key="1">
    <source>
        <dbReference type="EMBL" id="PAA67869.1"/>
    </source>
</evidence>
<protein>
    <submittedName>
        <fullName evidence="1">Uncharacterized protein</fullName>
    </submittedName>
</protein>
<organism evidence="1 2">
    <name type="scientific">Macrostomum lignano</name>
    <dbReference type="NCBI Taxonomy" id="282301"/>
    <lineage>
        <taxon>Eukaryota</taxon>
        <taxon>Metazoa</taxon>
        <taxon>Spiralia</taxon>
        <taxon>Lophotrochozoa</taxon>
        <taxon>Platyhelminthes</taxon>
        <taxon>Rhabditophora</taxon>
        <taxon>Macrostomorpha</taxon>
        <taxon>Macrostomida</taxon>
        <taxon>Macrostomidae</taxon>
        <taxon>Macrostomum</taxon>
    </lineage>
</organism>
<keyword evidence="2" id="KW-1185">Reference proteome</keyword>
<accession>A0A267F457</accession>
<sequence length="121" mass="14226">MEGIHFPINWRNLPIDEFGNVDSFELNFISETSNIDPRNDDFAAFLDYIQSDRSNDELPCLDGEQLDVNEMDRVEIESLPAETRKQMYIHGERFLNFLASEKLRDVSEVPAETLNQYLRYF</sequence>
<dbReference type="EMBL" id="NIVC01001446">
    <property type="protein sequence ID" value="PAA67869.1"/>
    <property type="molecule type" value="Genomic_DNA"/>
</dbReference>
<evidence type="ECO:0000313" key="2">
    <source>
        <dbReference type="Proteomes" id="UP000215902"/>
    </source>
</evidence>
<reference evidence="1 2" key="1">
    <citation type="submission" date="2017-06" db="EMBL/GenBank/DDBJ databases">
        <title>A platform for efficient transgenesis in Macrostomum lignano, a flatworm model organism for stem cell research.</title>
        <authorList>
            <person name="Berezikov E."/>
        </authorList>
    </citation>
    <scope>NUCLEOTIDE SEQUENCE [LARGE SCALE GENOMIC DNA]</scope>
    <source>
        <strain evidence="1">DV1</strain>
        <tissue evidence="1">Whole organism</tissue>
    </source>
</reference>
<dbReference type="Proteomes" id="UP000215902">
    <property type="component" value="Unassembled WGS sequence"/>
</dbReference>
<comment type="caution">
    <text evidence="1">The sequence shown here is derived from an EMBL/GenBank/DDBJ whole genome shotgun (WGS) entry which is preliminary data.</text>
</comment>
<gene>
    <name evidence="1" type="ORF">BOX15_Mlig013117g1</name>
</gene>
<dbReference type="AlphaFoldDB" id="A0A267F457"/>
<name>A0A267F457_9PLAT</name>
<proteinExistence type="predicted"/>